<protein>
    <submittedName>
        <fullName evidence="5">Avirulence induced (AIG1) family protein</fullName>
    </submittedName>
</protein>
<dbReference type="PANTHER" id="PTHR10903">
    <property type="entry name" value="GTPASE, IMAP FAMILY MEMBER-RELATED"/>
    <property type="match status" value="1"/>
</dbReference>
<dbReference type="PANTHER" id="PTHR10903:SF184">
    <property type="entry name" value="GTP-BINDING PROTEIN A"/>
    <property type="match status" value="1"/>
</dbReference>
<evidence type="ECO:0000313" key="5">
    <source>
        <dbReference type="EMBL" id="PWA40249.1"/>
    </source>
</evidence>
<dbReference type="EMBL" id="PKPP01013942">
    <property type="protein sequence ID" value="PWA40249.1"/>
    <property type="molecule type" value="Genomic_DNA"/>
</dbReference>
<keyword evidence="6" id="KW-1185">Reference proteome</keyword>
<organism evidence="5 6">
    <name type="scientific">Artemisia annua</name>
    <name type="common">Sweet wormwood</name>
    <dbReference type="NCBI Taxonomy" id="35608"/>
    <lineage>
        <taxon>Eukaryota</taxon>
        <taxon>Viridiplantae</taxon>
        <taxon>Streptophyta</taxon>
        <taxon>Embryophyta</taxon>
        <taxon>Tracheophyta</taxon>
        <taxon>Spermatophyta</taxon>
        <taxon>Magnoliopsida</taxon>
        <taxon>eudicotyledons</taxon>
        <taxon>Gunneridae</taxon>
        <taxon>Pentapetalae</taxon>
        <taxon>asterids</taxon>
        <taxon>campanulids</taxon>
        <taxon>Asterales</taxon>
        <taxon>Asteraceae</taxon>
        <taxon>Asteroideae</taxon>
        <taxon>Anthemideae</taxon>
        <taxon>Artemisiinae</taxon>
        <taxon>Artemisia</taxon>
    </lineage>
</organism>
<dbReference type="PROSITE" id="PS51720">
    <property type="entry name" value="G_AIG1"/>
    <property type="match status" value="1"/>
</dbReference>
<comment type="similarity">
    <text evidence="1">Belongs to the TRAFAC class TrmE-Era-EngA-EngB-Septin-like GTPase superfamily. AIG1/Toc34/Toc159-like paraseptin GTPase family. IAN subfamily.</text>
</comment>
<keyword evidence="2" id="KW-0547">Nucleotide-binding</keyword>
<dbReference type="InterPro" id="IPR027417">
    <property type="entry name" value="P-loop_NTPase"/>
</dbReference>
<feature type="domain" description="AIG1-type G" evidence="4">
    <location>
        <begin position="13"/>
        <end position="220"/>
    </location>
</feature>
<reference evidence="5 6" key="1">
    <citation type="journal article" date="2018" name="Mol. Plant">
        <title>The genome of Artemisia annua provides insight into the evolution of Asteraceae family and artemisinin biosynthesis.</title>
        <authorList>
            <person name="Shen Q."/>
            <person name="Zhang L."/>
            <person name="Liao Z."/>
            <person name="Wang S."/>
            <person name="Yan T."/>
            <person name="Shi P."/>
            <person name="Liu M."/>
            <person name="Fu X."/>
            <person name="Pan Q."/>
            <person name="Wang Y."/>
            <person name="Lv Z."/>
            <person name="Lu X."/>
            <person name="Zhang F."/>
            <person name="Jiang W."/>
            <person name="Ma Y."/>
            <person name="Chen M."/>
            <person name="Hao X."/>
            <person name="Li L."/>
            <person name="Tang Y."/>
            <person name="Lv G."/>
            <person name="Zhou Y."/>
            <person name="Sun X."/>
            <person name="Brodelius P.E."/>
            <person name="Rose J.K.C."/>
            <person name="Tang K."/>
        </authorList>
    </citation>
    <scope>NUCLEOTIDE SEQUENCE [LARGE SCALE GENOMIC DNA]</scope>
    <source>
        <strain evidence="6">cv. Huhao1</strain>
        <tissue evidence="5">Leaf</tissue>
    </source>
</reference>
<comment type="caution">
    <text evidence="5">The sequence shown here is derived from an EMBL/GenBank/DDBJ whole genome shotgun (WGS) entry which is preliminary data.</text>
</comment>
<evidence type="ECO:0000256" key="1">
    <source>
        <dbReference type="ARBA" id="ARBA00008535"/>
    </source>
</evidence>
<proteinExistence type="inferred from homology"/>
<evidence type="ECO:0000256" key="2">
    <source>
        <dbReference type="ARBA" id="ARBA00022741"/>
    </source>
</evidence>
<accession>A0A2U1KU17</accession>
<dbReference type="AlphaFoldDB" id="A0A2U1KU17"/>
<dbReference type="InterPro" id="IPR045058">
    <property type="entry name" value="GIMA/IAN/Toc"/>
</dbReference>
<dbReference type="CDD" id="cd01852">
    <property type="entry name" value="AIG1"/>
    <property type="match status" value="1"/>
</dbReference>
<dbReference type="Gene3D" id="3.40.50.300">
    <property type="entry name" value="P-loop containing nucleotide triphosphate hydrolases"/>
    <property type="match status" value="1"/>
</dbReference>
<dbReference type="SUPFAM" id="SSF52540">
    <property type="entry name" value="P-loop containing nucleoside triphosphate hydrolases"/>
    <property type="match status" value="1"/>
</dbReference>
<name>A0A2U1KU17_ARTAN</name>
<evidence type="ECO:0000259" key="4">
    <source>
        <dbReference type="PROSITE" id="PS51720"/>
    </source>
</evidence>
<evidence type="ECO:0000256" key="3">
    <source>
        <dbReference type="ARBA" id="ARBA00023134"/>
    </source>
</evidence>
<dbReference type="Proteomes" id="UP000245207">
    <property type="component" value="Unassembled WGS sequence"/>
</dbReference>
<dbReference type="OrthoDB" id="8954335at2759"/>
<keyword evidence="3" id="KW-0342">GTP-binding</keyword>
<evidence type="ECO:0000313" key="6">
    <source>
        <dbReference type="Proteomes" id="UP000245207"/>
    </source>
</evidence>
<dbReference type="GO" id="GO:0005525">
    <property type="term" value="F:GTP binding"/>
    <property type="evidence" value="ECO:0007669"/>
    <property type="project" value="UniProtKB-KW"/>
</dbReference>
<dbReference type="InterPro" id="IPR006703">
    <property type="entry name" value="G_AIG1"/>
</dbReference>
<gene>
    <name evidence="5" type="ORF">CTI12_AA564360</name>
</gene>
<dbReference type="STRING" id="35608.A0A2U1KU17"/>
<dbReference type="Pfam" id="PF04548">
    <property type="entry name" value="AIG1"/>
    <property type="match status" value="1"/>
</dbReference>
<sequence>MEGSSLEDSQEFTSPQTLVLVGRKGNGKSATGNNILGTNLFRSERSSSSVTNTCELRKTELEDGHMLNVIDTPGLIDSSSNTELIADEIITCMNMAGDGIHAFIVVFSVRSRFSKEEEAAINSLVTFFGKIVYEYMIVVFTGGDVLDNDDETLESFLNGCPETLKETLCLCENRRLLFDNRTKDQTKISNQVHKLVSYVNLISKKNGGKPYNSELFTELKVEPKLKEKPLILEQQLAEERAARVKAEEDAEAAQKMSDAEKRHLKVQLQEIGERTPNRAEVFWRKLRNDMYATSFKLFNIPCIEDGLNTGHRFVMLEL</sequence>
<dbReference type="FunFam" id="3.40.50.300:FF:000840">
    <property type="entry name" value="Immune-associated nucleotide-binding protein 9"/>
    <property type="match status" value="1"/>
</dbReference>